<dbReference type="KEGG" id="dno:DNO_0622"/>
<feature type="domain" description="Helicase ATP-binding" evidence="8">
    <location>
        <begin position="81"/>
        <end position="244"/>
    </location>
</feature>
<dbReference type="Pfam" id="PF00271">
    <property type="entry name" value="Helicase_C"/>
    <property type="match status" value="1"/>
</dbReference>
<dbReference type="Gene3D" id="3.40.50.300">
    <property type="entry name" value="P-loop containing nucleotide triphosphate hydrolases"/>
    <property type="match status" value="2"/>
</dbReference>
<dbReference type="eggNOG" id="COG1643">
    <property type="taxonomic scope" value="Bacteria"/>
</dbReference>
<comment type="similarity">
    <text evidence="1">Belongs to the DEAD box helicase family. DEAH subfamily.</text>
</comment>
<dbReference type="InterPro" id="IPR010222">
    <property type="entry name" value="RNA_helicase_HrpA"/>
</dbReference>
<dbReference type="Pfam" id="PF04408">
    <property type="entry name" value="WHD_HA2"/>
    <property type="match status" value="1"/>
</dbReference>
<evidence type="ECO:0000256" key="4">
    <source>
        <dbReference type="ARBA" id="ARBA00022801"/>
    </source>
</evidence>
<evidence type="ECO:0000259" key="8">
    <source>
        <dbReference type="PROSITE" id="PS51192"/>
    </source>
</evidence>
<dbReference type="InterPro" id="IPR014001">
    <property type="entry name" value="Helicase_ATP-bd"/>
</dbReference>
<dbReference type="InterPro" id="IPR001650">
    <property type="entry name" value="Helicase_C-like"/>
</dbReference>
<dbReference type="GO" id="GO:0003724">
    <property type="term" value="F:RNA helicase activity"/>
    <property type="evidence" value="ECO:0007669"/>
    <property type="project" value="UniProtKB-EC"/>
</dbReference>
<evidence type="ECO:0000256" key="2">
    <source>
        <dbReference type="ARBA" id="ARBA00012552"/>
    </source>
</evidence>
<dbReference type="RefSeq" id="WP_012030955.1">
    <property type="nucleotide sequence ID" value="NC_009446.1"/>
</dbReference>
<evidence type="ECO:0000313" key="10">
    <source>
        <dbReference type="EMBL" id="ABQ13172.1"/>
    </source>
</evidence>
<dbReference type="SMART" id="SM00490">
    <property type="entry name" value="HELICc"/>
    <property type="match status" value="1"/>
</dbReference>
<keyword evidence="11" id="KW-1185">Reference proteome</keyword>
<dbReference type="Gene3D" id="1.20.120.1080">
    <property type="match status" value="1"/>
</dbReference>
<dbReference type="SUPFAM" id="SSF52540">
    <property type="entry name" value="P-loop containing nucleoside triphosphate hydrolases"/>
    <property type="match status" value="1"/>
</dbReference>
<dbReference type="FunFam" id="3.40.50.300:FF:000578">
    <property type="entry name" value="probable ATP-dependent RNA helicase DHX35"/>
    <property type="match status" value="1"/>
</dbReference>
<dbReference type="SMART" id="SM00382">
    <property type="entry name" value="AAA"/>
    <property type="match status" value="1"/>
</dbReference>
<keyword evidence="6" id="KW-0067">ATP-binding</keyword>
<evidence type="ECO:0000256" key="3">
    <source>
        <dbReference type="ARBA" id="ARBA00022741"/>
    </source>
</evidence>
<keyword evidence="5 10" id="KW-0347">Helicase</keyword>
<gene>
    <name evidence="10" type="primary">hrpA</name>
    <name evidence="10" type="ordered locus">DNO_0622</name>
</gene>
<dbReference type="Pfam" id="PF11898">
    <property type="entry name" value="DUF3418"/>
    <property type="match status" value="1"/>
</dbReference>
<dbReference type="EMBL" id="CP000513">
    <property type="protein sequence ID" value="ABQ13172.1"/>
    <property type="molecule type" value="Genomic_DNA"/>
</dbReference>
<dbReference type="InterPro" id="IPR027417">
    <property type="entry name" value="P-loop_NTPase"/>
</dbReference>
<evidence type="ECO:0000313" key="11">
    <source>
        <dbReference type="Proteomes" id="UP000000248"/>
    </source>
</evidence>
<evidence type="ECO:0000256" key="6">
    <source>
        <dbReference type="ARBA" id="ARBA00022840"/>
    </source>
</evidence>
<evidence type="ECO:0000256" key="5">
    <source>
        <dbReference type="ARBA" id="ARBA00022806"/>
    </source>
</evidence>
<dbReference type="STRING" id="246195.DNO_0622"/>
<dbReference type="Pfam" id="PF21010">
    <property type="entry name" value="HA2_C"/>
    <property type="match status" value="1"/>
</dbReference>
<dbReference type="Proteomes" id="UP000000248">
    <property type="component" value="Chromosome"/>
</dbReference>
<dbReference type="SMART" id="SM00847">
    <property type="entry name" value="HA2"/>
    <property type="match status" value="1"/>
</dbReference>
<dbReference type="GO" id="GO:0005524">
    <property type="term" value="F:ATP binding"/>
    <property type="evidence" value="ECO:0007669"/>
    <property type="project" value="UniProtKB-KW"/>
</dbReference>
<dbReference type="Pfam" id="PF07717">
    <property type="entry name" value="OB_NTP_bind"/>
    <property type="match status" value="1"/>
</dbReference>
<evidence type="ECO:0000256" key="1">
    <source>
        <dbReference type="ARBA" id="ARBA00008792"/>
    </source>
</evidence>
<evidence type="ECO:0000259" key="9">
    <source>
        <dbReference type="PROSITE" id="PS51194"/>
    </source>
</evidence>
<protein>
    <recommendedName>
        <fullName evidence="2">RNA helicase</fullName>
        <ecNumber evidence="2">3.6.4.13</ecNumber>
    </recommendedName>
</protein>
<dbReference type="InterPro" id="IPR007502">
    <property type="entry name" value="Helicase-assoc_dom"/>
</dbReference>
<dbReference type="SMART" id="SM00487">
    <property type="entry name" value="DEXDc"/>
    <property type="match status" value="1"/>
</dbReference>
<dbReference type="PANTHER" id="PTHR18934">
    <property type="entry name" value="ATP-DEPENDENT RNA HELICASE"/>
    <property type="match status" value="1"/>
</dbReference>
<comment type="catalytic activity">
    <reaction evidence="7">
        <text>ATP + H2O = ADP + phosphate + H(+)</text>
        <dbReference type="Rhea" id="RHEA:13065"/>
        <dbReference type="ChEBI" id="CHEBI:15377"/>
        <dbReference type="ChEBI" id="CHEBI:15378"/>
        <dbReference type="ChEBI" id="CHEBI:30616"/>
        <dbReference type="ChEBI" id="CHEBI:43474"/>
        <dbReference type="ChEBI" id="CHEBI:456216"/>
        <dbReference type="EC" id="3.6.4.13"/>
    </reaction>
</comment>
<dbReference type="InterPro" id="IPR011709">
    <property type="entry name" value="DEAD-box_helicase_OB_fold"/>
</dbReference>
<dbReference type="GO" id="GO:0003723">
    <property type="term" value="F:RNA binding"/>
    <property type="evidence" value="ECO:0007669"/>
    <property type="project" value="TreeGrafter"/>
</dbReference>
<dbReference type="Pfam" id="PF00270">
    <property type="entry name" value="DEAD"/>
    <property type="match status" value="1"/>
</dbReference>
<dbReference type="InterPro" id="IPR024590">
    <property type="entry name" value="HrpA_C"/>
</dbReference>
<sequence length="1302" mass="149238">MNNAIRYDFNTVLCQDRHALKTLFYRLKRQTRQGFNTEALQAQLNERYQKSQERYRHRQENLPRPHFQNDLPVLAQKERIKELIAQHQVVIISGETGSGKTTQLPQICLELGLGAGGQIAHTQPRRIAARSVAARIAEELSVPLGAAVGYQVRFDEQCSPDTVIKLMTDGLLLAETLTDPYLYQYEVIIIDEAHERSLNIDFLLGYLHRLLEKRRDLKLIITSATIDAEKFARHFHQAPQINVSGRTYPVEIRYREPPADSDLSEEILAAIDELDCEQRGDILVFLPTERDIRETATFLSRAQLPATDILPLFGRLSLADQQAVFRPKNQRRIVLATNVAETSLTVPRIKYVIDTGTARMSRYSLRTKTQRLPIEAISQASANQRAGRCGRLSAGVCIRLYSEEDFQNRPEFTEPEILRTNLAAVILQMLLLNLAQNGDDIARFPFVDPPEMRQINDGYRLLFELKAVDNHNRLTDLGRKIARLPIDPRFARIVFAAEEHACLHETLIVLAALSIQDPRERPFDKEQHADMRHREFADKTSDFQTLLNLFAVYQKQRRQLSNNKLRAWCKSYFLNAARMQEWRALVNQLLRDVHQQKLTINDYRPRPVISNETGEKGGLALENPNLMGLHRSLLAGFLDQVGLWDEQNKEYAGPRQRKFSLFPASVLAKARPQAVMAAHIMELNRVYARMCAPIELHELEQLAAHLTKTQLSAPHWSKRAGNVLAEETVLLYGLPIVAGRKKPLATQDRDSAHEIFIREALVSGEINTRLTVIARNQALRAQLETLEDKTRSRGIVVDEEQVADFYLQRLPVTVYSTVTLEQWAKKYHEHDLLMTEADLLMQEVAVSKRDYPENLAIRGYQFPLKYVFDPTQSDDGITVLLPLTALNAVCAADFERLVPAMLQEKIEMILRRLPKMWRRQMVPIPDFAQALYERIVETETPLIPALISGIDAMKGLKIPEDAFDQEKIDDHYRMNFRLLDAKKQVIAEGRDLEALQKQYAAEASLQFQKRSHSQLASDEIVTDWLWENLPSQEKMRGGIIGYPALTLEDGQLYLRLHDDPERAERAHRVGVRFLLMQKLSSQIKYLHKNLPYKTQMSLHYRKISSDIYLLDDIISALVEQVCLTAALPRTQKDFSAALLQGEKKLVAGGQQLAAVLVDLLAQYSRINEALRSTKPVDAKNDIERQLARLVFPSFIRLTERAYLNDIARYLHAVELRLQKLARDPQKDAQRQKIIAPWEEKLSAKMQQCAVTYPLTANTPKTLQRFFYLLEEFRIQVFAQELGTKEKVSEKQLQILCDEGEQS</sequence>
<proteinExistence type="inferred from homology"/>
<reference evidence="10 11" key="1">
    <citation type="journal article" date="2007" name="Nat. Biotechnol.">
        <title>Genome sequence and identification of candidate vaccine antigens from the animal pathogen Dichelobacter nodosus.</title>
        <authorList>
            <person name="Myers G.S."/>
            <person name="Parker D."/>
            <person name="Al-Hasani K."/>
            <person name="Kennan R.M."/>
            <person name="Seemann T."/>
            <person name="Ren Q."/>
            <person name="Badger J.H."/>
            <person name="Selengut J.D."/>
            <person name="Deboy R.T."/>
            <person name="Tettelin H."/>
            <person name="Boyce J.D."/>
            <person name="McCarl V.P."/>
            <person name="Han X."/>
            <person name="Nelson W.C."/>
            <person name="Madupu R."/>
            <person name="Mohamoud Y."/>
            <person name="Holley T."/>
            <person name="Fedorova N."/>
            <person name="Khouri H."/>
            <person name="Bottomley S.P."/>
            <person name="Whittington R.J."/>
            <person name="Adler B."/>
            <person name="Songer J.G."/>
            <person name="Rood J.I."/>
            <person name="Paulsen I.T."/>
        </authorList>
    </citation>
    <scope>NUCLEOTIDE SEQUENCE [LARGE SCALE GENOMIC DNA]</scope>
    <source>
        <strain evidence="10 11">VCS1703A</strain>
    </source>
</reference>
<name>A5EVC9_DICNV</name>
<dbReference type="PROSITE" id="PS51194">
    <property type="entry name" value="HELICASE_CTER"/>
    <property type="match status" value="1"/>
</dbReference>
<dbReference type="FunFam" id="1.20.120.1080:FF:000005">
    <property type="entry name" value="ATP-dependent helicase HrpA"/>
    <property type="match status" value="1"/>
</dbReference>
<dbReference type="NCBIfam" id="TIGR01967">
    <property type="entry name" value="DEAH_box_HrpA"/>
    <property type="match status" value="1"/>
</dbReference>
<organism evidence="10 11">
    <name type="scientific">Dichelobacter nodosus (strain VCS1703A)</name>
    <dbReference type="NCBI Taxonomy" id="246195"/>
    <lineage>
        <taxon>Bacteria</taxon>
        <taxon>Pseudomonadati</taxon>
        <taxon>Pseudomonadota</taxon>
        <taxon>Gammaproteobacteria</taxon>
        <taxon>Cardiobacteriales</taxon>
        <taxon>Cardiobacteriaceae</taxon>
        <taxon>Dichelobacter</taxon>
    </lineage>
</organism>
<keyword evidence="4" id="KW-0378">Hydrolase</keyword>
<feature type="domain" description="Helicase C-terminal" evidence="9">
    <location>
        <begin position="266"/>
        <end position="433"/>
    </location>
</feature>
<dbReference type="GO" id="GO:0016787">
    <property type="term" value="F:hydrolase activity"/>
    <property type="evidence" value="ECO:0007669"/>
    <property type="project" value="UniProtKB-KW"/>
</dbReference>
<evidence type="ECO:0000256" key="7">
    <source>
        <dbReference type="ARBA" id="ARBA00047984"/>
    </source>
</evidence>
<dbReference type="EC" id="3.6.4.13" evidence="2"/>
<dbReference type="CDD" id="cd18791">
    <property type="entry name" value="SF2_C_RHA"/>
    <property type="match status" value="1"/>
</dbReference>
<keyword evidence="3" id="KW-0547">Nucleotide-binding</keyword>
<dbReference type="OrthoDB" id="9805617at2"/>
<dbReference type="PROSITE" id="PS51192">
    <property type="entry name" value="HELICASE_ATP_BIND_1"/>
    <property type="match status" value="1"/>
</dbReference>
<accession>A5EVC9</accession>
<dbReference type="InterPro" id="IPR003593">
    <property type="entry name" value="AAA+_ATPase"/>
</dbReference>
<dbReference type="HOGENOM" id="CLU_001832_3_3_6"/>
<dbReference type="InterPro" id="IPR048333">
    <property type="entry name" value="HA2_WH"/>
</dbReference>
<dbReference type="InterPro" id="IPR011545">
    <property type="entry name" value="DEAD/DEAH_box_helicase_dom"/>
</dbReference>
<dbReference type="PANTHER" id="PTHR18934:SF99">
    <property type="entry name" value="ATP-DEPENDENT RNA HELICASE DHX37-RELATED"/>
    <property type="match status" value="1"/>
</dbReference>